<organism evidence="3 5">
    <name type="scientific">Pseudoalteromonas citrea</name>
    <dbReference type="NCBI Taxonomy" id="43655"/>
    <lineage>
        <taxon>Bacteria</taxon>
        <taxon>Pseudomonadati</taxon>
        <taxon>Pseudomonadota</taxon>
        <taxon>Gammaproteobacteria</taxon>
        <taxon>Alteromonadales</taxon>
        <taxon>Pseudoalteromonadaceae</taxon>
        <taxon>Pseudoalteromonas</taxon>
    </lineage>
</organism>
<dbReference type="EMBL" id="PNCL01000037">
    <property type="protein sequence ID" value="TMP59908.1"/>
    <property type="molecule type" value="Genomic_DNA"/>
</dbReference>
<dbReference type="InterPro" id="IPR002559">
    <property type="entry name" value="Transposase_11"/>
</dbReference>
<dbReference type="Pfam" id="PF01609">
    <property type="entry name" value="DDE_Tnp_1"/>
    <property type="match status" value="1"/>
</dbReference>
<keyword evidence="4" id="KW-1185">Reference proteome</keyword>
<dbReference type="Proteomes" id="UP000307706">
    <property type="component" value="Unassembled WGS sequence"/>
</dbReference>
<dbReference type="Proteomes" id="UP000305730">
    <property type="component" value="Unassembled WGS sequence"/>
</dbReference>
<sequence length="71" mass="8103">MLYNCVDSKGNKIPAVRELLQMLDITGVMVKLDAMHCQKETLSQLISRKADYVIQAKRNQKKLYSAISNVF</sequence>
<name>A0A5S3XQQ3_9GAMM</name>
<dbReference type="GO" id="GO:0004803">
    <property type="term" value="F:transposase activity"/>
    <property type="evidence" value="ECO:0007669"/>
    <property type="project" value="InterPro"/>
</dbReference>
<evidence type="ECO:0000313" key="4">
    <source>
        <dbReference type="Proteomes" id="UP000305730"/>
    </source>
</evidence>
<comment type="caution">
    <text evidence="3">The sequence shown here is derived from an EMBL/GenBank/DDBJ whole genome shotgun (WGS) entry which is preliminary data.</text>
</comment>
<dbReference type="PANTHER" id="PTHR30298:SF0">
    <property type="entry name" value="PROTEIN YBFL-RELATED"/>
    <property type="match status" value="1"/>
</dbReference>
<evidence type="ECO:0000313" key="2">
    <source>
        <dbReference type="EMBL" id="TMP40614.1"/>
    </source>
</evidence>
<dbReference type="AlphaFoldDB" id="A0A5S3XQQ3"/>
<reference evidence="5" key="2">
    <citation type="submission" date="2019-06" db="EMBL/GenBank/DDBJ databases">
        <title>Co-occurence of chitin degradation, pigmentation and bioactivity in marine Pseudoalteromonas.</title>
        <authorList>
            <person name="Sonnenschein E.C."/>
            <person name="Bech P.K."/>
        </authorList>
    </citation>
    <scope>NUCLEOTIDE SEQUENCE [LARGE SCALE GENOMIC DNA]</scope>
    <source>
        <strain evidence="5">S2231</strain>
    </source>
</reference>
<dbReference type="PANTHER" id="PTHR30298">
    <property type="entry name" value="H REPEAT-ASSOCIATED PREDICTED TRANSPOSASE"/>
    <property type="match status" value="1"/>
</dbReference>
<feature type="domain" description="Transposase IS4-like" evidence="1">
    <location>
        <begin position="4"/>
        <end position="63"/>
    </location>
</feature>
<evidence type="ECO:0000313" key="3">
    <source>
        <dbReference type="EMBL" id="TMP59908.1"/>
    </source>
</evidence>
<dbReference type="InterPro" id="IPR047647">
    <property type="entry name" value="ISAs1_transpos"/>
</dbReference>
<dbReference type="GO" id="GO:0006313">
    <property type="term" value="P:DNA transposition"/>
    <property type="evidence" value="ECO:0007669"/>
    <property type="project" value="InterPro"/>
</dbReference>
<reference evidence="3" key="3">
    <citation type="submission" date="2019-09" db="EMBL/GenBank/DDBJ databases">
        <title>Co-occurence of chitin degradation, pigmentation and bioactivity in marine Pseudoalteromonas.</title>
        <authorList>
            <person name="Sonnenschein E.C."/>
            <person name="Bech P.K."/>
        </authorList>
    </citation>
    <scope>NUCLEOTIDE SEQUENCE</scope>
    <source>
        <strain evidence="3">S2231</strain>
        <strain evidence="2 4">S2233</strain>
    </source>
</reference>
<reference evidence="4 5" key="1">
    <citation type="submission" date="2017-12" db="EMBL/GenBank/DDBJ databases">
        <authorList>
            <person name="Paulsen S."/>
            <person name="Gram L.K."/>
        </authorList>
    </citation>
    <scope>NUCLEOTIDE SEQUENCE [LARGE SCALE GENOMIC DNA]</scope>
    <source>
        <strain evidence="3 5">S2231</strain>
        <strain evidence="2 4">S2233</strain>
    </source>
</reference>
<evidence type="ECO:0000259" key="1">
    <source>
        <dbReference type="Pfam" id="PF01609"/>
    </source>
</evidence>
<dbReference type="InterPro" id="IPR051698">
    <property type="entry name" value="Transposase_11-like"/>
</dbReference>
<dbReference type="EMBL" id="PNCK01000072">
    <property type="protein sequence ID" value="TMP40614.1"/>
    <property type="molecule type" value="Genomic_DNA"/>
</dbReference>
<evidence type="ECO:0000313" key="5">
    <source>
        <dbReference type="Proteomes" id="UP000307706"/>
    </source>
</evidence>
<protein>
    <recommendedName>
        <fullName evidence="1">Transposase IS4-like domain-containing protein</fullName>
    </recommendedName>
</protein>
<accession>A0A5S3XQQ3</accession>
<proteinExistence type="predicted"/>
<gene>
    <name evidence="3" type="ORF">CWB96_08170</name>
    <name evidence="2" type="ORF">CWB97_17680</name>
</gene>
<dbReference type="NCBIfam" id="NF033564">
    <property type="entry name" value="transpos_ISAs1"/>
    <property type="match status" value="1"/>
</dbReference>
<dbReference type="GO" id="GO:0003677">
    <property type="term" value="F:DNA binding"/>
    <property type="evidence" value="ECO:0007669"/>
    <property type="project" value="InterPro"/>
</dbReference>
<dbReference type="RefSeq" id="WP_171044312.1">
    <property type="nucleotide sequence ID" value="NZ_PNCK01000072.1"/>
</dbReference>